<dbReference type="PANTHER" id="PTHR11062:SF337">
    <property type="entry name" value="OS04G0109900 PROTEIN"/>
    <property type="match status" value="1"/>
</dbReference>
<comment type="subcellular location">
    <subcellularLocation>
        <location evidence="1">Golgi apparatus membrane</location>
        <topology evidence="1">Single-pass type II membrane protein</topology>
    </subcellularLocation>
</comment>
<keyword evidence="9" id="KW-1185">Reference proteome</keyword>
<keyword evidence="3" id="KW-0808">Transferase</keyword>
<protein>
    <recommendedName>
        <fullName evidence="7">Exostosin GT47 domain-containing protein</fullName>
    </recommendedName>
</protein>
<dbReference type="EMBL" id="CM029043">
    <property type="protein sequence ID" value="KAG2609788.1"/>
    <property type="molecule type" value="Genomic_DNA"/>
</dbReference>
<evidence type="ECO:0000313" key="8">
    <source>
        <dbReference type="EMBL" id="KAG2609788.1"/>
    </source>
</evidence>
<evidence type="ECO:0000256" key="4">
    <source>
        <dbReference type="ARBA" id="ARBA00022968"/>
    </source>
</evidence>
<dbReference type="Proteomes" id="UP000823388">
    <property type="component" value="Chromosome 4K"/>
</dbReference>
<keyword evidence="5" id="KW-0333">Golgi apparatus</keyword>
<evidence type="ECO:0000256" key="3">
    <source>
        <dbReference type="ARBA" id="ARBA00022676"/>
    </source>
</evidence>
<proteinExistence type="inferred from homology"/>
<evidence type="ECO:0000256" key="5">
    <source>
        <dbReference type="ARBA" id="ARBA00023034"/>
    </source>
</evidence>
<keyword evidence="3" id="KW-0328">Glycosyltransferase</keyword>
<reference evidence="8" key="1">
    <citation type="submission" date="2020-05" db="EMBL/GenBank/DDBJ databases">
        <title>WGS assembly of Panicum virgatum.</title>
        <authorList>
            <person name="Lovell J.T."/>
            <person name="Jenkins J."/>
            <person name="Shu S."/>
            <person name="Juenger T.E."/>
            <person name="Schmutz J."/>
        </authorList>
    </citation>
    <scope>NUCLEOTIDE SEQUENCE</scope>
    <source>
        <strain evidence="8">AP13</strain>
    </source>
</reference>
<evidence type="ECO:0000259" key="7">
    <source>
        <dbReference type="Pfam" id="PF03016"/>
    </source>
</evidence>
<keyword evidence="4" id="KW-0812">Transmembrane</keyword>
<dbReference type="InterPro" id="IPR040911">
    <property type="entry name" value="Exostosin_GT47"/>
</dbReference>
<dbReference type="GO" id="GO:0000139">
    <property type="term" value="C:Golgi membrane"/>
    <property type="evidence" value="ECO:0007669"/>
    <property type="project" value="UniProtKB-SubCell"/>
</dbReference>
<comment type="caution">
    <text evidence="8">The sequence shown here is derived from an EMBL/GenBank/DDBJ whole genome shotgun (WGS) entry which is preliminary data.</text>
</comment>
<dbReference type="GO" id="GO:0016757">
    <property type="term" value="F:glycosyltransferase activity"/>
    <property type="evidence" value="ECO:0007669"/>
    <property type="project" value="UniProtKB-KW"/>
</dbReference>
<gene>
    <name evidence="8" type="ORF">PVAP13_4KG070200</name>
</gene>
<evidence type="ECO:0000256" key="2">
    <source>
        <dbReference type="ARBA" id="ARBA00010271"/>
    </source>
</evidence>
<evidence type="ECO:0000256" key="1">
    <source>
        <dbReference type="ARBA" id="ARBA00004323"/>
    </source>
</evidence>
<dbReference type="AlphaFoldDB" id="A0A8T0TJE1"/>
<accession>A0A8T0TJE1</accession>
<name>A0A8T0TJE1_PANVG</name>
<sequence length="381" mass="42947">MRTGGDTMRRPPSVEQELDAARAVIRRAARLRRRRRRDLGLDDGNVSTTDSWFDAGVESSLLASVYRNPAAFHWSYREVEKRFKVYVYEPTRKASRRSCTPARARTSTPSRAASSSSWSSWRRRRRGVRTADPARAHAFFLPFSVSQMVRFAYRPSTYVRVVASRHPYWNRSAGADHFMLSCHDWGPEASTGHPELHANGIRALCNANTSEGFRPGQDVSVPEINLRGGDMPRQLVTAPAPGLASRPFLAFFAGGWHGHVRDALLRHWEGRDTGVFPVFEHGEHRRGARLLLRLVEAVHAGGRVRLVRAALHRRAVVGGVLGGGAVTDIPRLREALERIPVAERLRQEVRLVKRHFRLHQPPERLDGRVPHDPAFCLAQEA</sequence>
<dbReference type="PANTHER" id="PTHR11062">
    <property type="entry name" value="EXOSTOSIN HEPARAN SULFATE GLYCOSYLTRANSFERASE -RELATED"/>
    <property type="match status" value="1"/>
</dbReference>
<feature type="domain" description="Exostosin GT47" evidence="7">
    <location>
        <begin position="80"/>
        <end position="274"/>
    </location>
</feature>
<feature type="compositionally biased region" description="Low complexity" evidence="6">
    <location>
        <begin position="101"/>
        <end position="118"/>
    </location>
</feature>
<evidence type="ECO:0000313" key="9">
    <source>
        <dbReference type="Proteomes" id="UP000823388"/>
    </source>
</evidence>
<dbReference type="Pfam" id="PF03016">
    <property type="entry name" value="Exostosin_GT47"/>
    <property type="match status" value="1"/>
</dbReference>
<feature type="region of interest" description="Disordered" evidence="6">
    <location>
        <begin position="97"/>
        <end position="118"/>
    </location>
</feature>
<evidence type="ECO:0000256" key="6">
    <source>
        <dbReference type="SAM" id="MobiDB-lite"/>
    </source>
</evidence>
<dbReference type="InterPro" id="IPR004263">
    <property type="entry name" value="Exostosin"/>
</dbReference>
<comment type="similarity">
    <text evidence="2">Belongs to the glycosyltransferase 47 family.</text>
</comment>
<organism evidence="8 9">
    <name type="scientific">Panicum virgatum</name>
    <name type="common">Blackwell switchgrass</name>
    <dbReference type="NCBI Taxonomy" id="38727"/>
    <lineage>
        <taxon>Eukaryota</taxon>
        <taxon>Viridiplantae</taxon>
        <taxon>Streptophyta</taxon>
        <taxon>Embryophyta</taxon>
        <taxon>Tracheophyta</taxon>
        <taxon>Spermatophyta</taxon>
        <taxon>Magnoliopsida</taxon>
        <taxon>Liliopsida</taxon>
        <taxon>Poales</taxon>
        <taxon>Poaceae</taxon>
        <taxon>PACMAD clade</taxon>
        <taxon>Panicoideae</taxon>
        <taxon>Panicodae</taxon>
        <taxon>Paniceae</taxon>
        <taxon>Panicinae</taxon>
        <taxon>Panicum</taxon>
        <taxon>Panicum sect. Hiantes</taxon>
    </lineage>
</organism>
<keyword evidence="4" id="KW-0735">Signal-anchor</keyword>